<dbReference type="SUPFAM" id="SSF55729">
    <property type="entry name" value="Acyl-CoA N-acyltransferases (Nat)"/>
    <property type="match status" value="1"/>
</dbReference>
<proteinExistence type="predicted"/>
<dbReference type="InterPro" id="IPR038740">
    <property type="entry name" value="BioF2-like_GNAT_dom"/>
</dbReference>
<dbReference type="Pfam" id="PF13480">
    <property type="entry name" value="Acetyltransf_6"/>
    <property type="match status" value="1"/>
</dbReference>
<dbReference type="AlphaFoldDB" id="A0A0B0EJT5"/>
<evidence type="ECO:0000313" key="2">
    <source>
        <dbReference type="EMBL" id="KHE91353.1"/>
    </source>
</evidence>
<dbReference type="Gene3D" id="3.40.630.30">
    <property type="match status" value="1"/>
</dbReference>
<organism evidence="2 3">
    <name type="scientific">Candidatus Scalindua brodae</name>
    <dbReference type="NCBI Taxonomy" id="237368"/>
    <lineage>
        <taxon>Bacteria</taxon>
        <taxon>Pseudomonadati</taxon>
        <taxon>Planctomycetota</taxon>
        <taxon>Candidatus Brocadiia</taxon>
        <taxon>Candidatus Brocadiales</taxon>
        <taxon>Candidatus Scalinduaceae</taxon>
        <taxon>Candidatus Scalindua</taxon>
    </lineage>
</organism>
<dbReference type="Proteomes" id="UP000030652">
    <property type="component" value="Unassembled WGS sequence"/>
</dbReference>
<dbReference type="eggNOG" id="COG2348">
    <property type="taxonomic scope" value="Bacteria"/>
</dbReference>
<protein>
    <recommendedName>
        <fullName evidence="1">BioF2-like acetyltransferase domain-containing protein</fullName>
    </recommendedName>
</protein>
<comment type="caution">
    <text evidence="2">The sequence shown here is derived from an EMBL/GenBank/DDBJ whole genome shotgun (WGS) entry which is preliminary data.</text>
</comment>
<name>A0A0B0EJT5_9BACT</name>
<sequence>MALYTSRYLSRDDYKAWDQLVLQSPNYNIFDTTLWLDTLSSVLKCDIKILGVFKKEKLVGGAVFDLMKRLGIKIANTPPMSFYNSLHYIPRETQHKDRLGRYIHEIIVAIAERLENDFHYVVITNHYECKDIRGLKNRNWRQNIHYFYRVPLDGIDLSLISASKRRQVKKAQKKLIITEEIKDIALVYDIIKQTYTRQNLQCPLTLDELSGICNMMSSNVIVRAARVQGDEEYKAVIVLVTDERNGSVYNLINAFEPESPDSGANSLLLWEGIEYFRDKGFGFFDLGEASILAKANFKSEFYSDLIQCYQLSKSKLLFKFFWHLTKGKVVQR</sequence>
<evidence type="ECO:0000259" key="1">
    <source>
        <dbReference type="Pfam" id="PF13480"/>
    </source>
</evidence>
<gene>
    <name evidence="2" type="ORF">SCABRO_02901</name>
</gene>
<evidence type="ECO:0000313" key="3">
    <source>
        <dbReference type="Proteomes" id="UP000030652"/>
    </source>
</evidence>
<feature type="domain" description="BioF2-like acetyltransferase" evidence="1">
    <location>
        <begin position="164"/>
        <end position="289"/>
    </location>
</feature>
<dbReference type="PANTHER" id="PTHR36174:SF1">
    <property type="entry name" value="LIPID II:GLYCINE GLYCYLTRANSFERASE"/>
    <property type="match status" value="1"/>
</dbReference>
<dbReference type="PANTHER" id="PTHR36174">
    <property type="entry name" value="LIPID II:GLYCINE GLYCYLTRANSFERASE"/>
    <property type="match status" value="1"/>
</dbReference>
<dbReference type="InterPro" id="IPR050644">
    <property type="entry name" value="PG_Glycine_Bridge_Synth"/>
</dbReference>
<accession>A0A0B0EJT5</accession>
<reference evidence="2 3" key="1">
    <citation type="submission" date="2014-10" db="EMBL/GenBank/DDBJ databases">
        <title>Draft genome of anammox bacterium scalindua brodae, obtained using differential coverage binning of sequence data from two enrichment reactors.</title>
        <authorList>
            <person name="Speth D.R."/>
            <person name="Russ L."/>
            <person name="Kartal B."/>
            <person name="Op den Camp H.J."/>
            <person name="Dutilh B.E."/>
            <person name="Jetten M.S."/>
        </authorList>
    </citation>
    <scope>NUCLEOTIDE SEQUENCE [LARGE SCALE GENOMIC DNA]</scope>
    <source>
        <strain evidence="2">RU1</strain>
    </source>
</reference>
<dbReference type="EMBL" id="JRYO01000207">
    <property type="protein sequence ID" value="KHE91353.1"/>
    <property type="molecule type" value="Genomic_DNA"/>
</dbReference>
<dbReference type="InterPro" id="IPR016181">
    <property type="entry name" value="Acyl_CoA_acyltransferase"/>
</dbReference>